<reference evidence="2 3" key="1">
    <citation type="submission" date="2017-09" db="EMBL/GenBank/DDBJ databases">
        <title>Large-scale bioinformatics analysis of Bacillus genomes uncovers conserved roles of natural products in bacterial physiology.</title>
        <authorList>
            <consortium name="Agbiome Team Llc"/>
            <person name="Bleich R.M."/>
            <person name="Grubbs K.J."/>
            <person name="Santa Maria K.C."/>
            <person name="Allen S.E."/>
            <person name="Farag S."/>
            <person name="Shank E.A."/>
            <person name="Bowers A."/>
        </authorList>
    </citation>
    <scope>NUCLEOTIDE SEQUENCE [LARGE SCALE GENOMIC DNA]</scope>
    <source>
        <strain evidence="2 3">AFS061806</strain>
    </source>
</reference>
<dbReference type="Proteomes" id="UP000224076">
    <property type="component" value="Unassembled WGS sequence"/>
</dbReference>
<dbReference type="AlphaFoldDB" id="A0A2B3U214"/>
<proteinExistence type="predicted"/>
<dbReference type="EMBL" id="NVDG01000029">
    <property type="protein sequence ID" value="PFU40905.1"/>
    <property type="molecule type" value="Genomic_DNA"/>
</dbReference>
<comment type="caution">
    <text evidence="2">The sequence shown here is derived from an EMBL/GenBank/DDBJ whole genome shotgun (WGS) entry which is preliminary data.</text>
</comment>
<gene>
    <name evidence="2" type="ORF">COK86_18150</name>
</gene>
<keyword evidence="1" id="KW-0732">Signal</keyword>
<evidence type="ECO:0000313" key="2">
    <source>
        <dbReference type="EMBL" id="PFU40905.1"/>
    </source>
</evidence>
<sequence length="90" mass="10212">MKKFLWFISTLCMILGLVTGCSSKDDTGISITRNVAEIDQQKGSETKQNKREQDSYEAASVPIKKEQLDLRDQSVQNQKKFIHQLFGFAA</sequence>
<name>A0A2B3U214_BACCE</name>
<evidence type="ECO:0000256" key="1">
    <source>
        <dbReference type="SAM" id="SignalP"/>
    </source>
</evidence>
<accession>A0A2B3U214</accession>
<feature type="chain" id="PRO_5039347511" description="Lipoprotein" evidence="1">
    <location>
        <begin position="24"/>
        <end position="90"/>
    </location>
</feature>
<evidence type="ECO:0000313" key="3">
    <source>
        <dbReference type="Proteomes" id="UP000224076"/>
    </source>
</evidence>
<evidence type="ECO:0008006" key="4">
    <source>
        <dbReference type="Google" id="ProtNLM"/>
    </source>
</evidence>
<dbReference type="PROSITE" id="PS51257">
    <property type="entry name" value="PROKAR_LIPOPROTEIN"/>
    <property type="match status" value="1"/>
</dbReference>
<organism evidence="2 3">
    <name type="scientific">Bacillus cereus</name>
    <dbReference type="NCBI Taxonomy" id="1396"/>
    <lineage>
        <taxon>Bacteria</taxon>
        <taxon>Bacillati</taxon>
        <taxon>Bacillota</taxon>
        <taxon>Bacilli</taxon>
        <taxon>Bacillales</taxon>
        <taxon>Bacillaceae</taxon>
        <taxon>Bacillus</taxon>
        <taxon>Bacillus cereus group</taxon>
    </lineage>
</organism>
<feature type="signal peptide" evidence="1">
    <location>
        <begin position="1"/>
        <end position="23"/>
    </location>
</feature>
<protein>
    <recommendedName>
        <fullName evidence="4">Lipoprotein</fullName>
    </recommendedName>
</protein>